<dbReference type="RefSeq" id="WP_146816036.1">
    <property type="nucleotide sequence ID" value="NZ_BJYA01000010.1"/>
</dbReference>
<gene>
    <name evidence="2" type="ORF">AHA02nite_15750</name>
</gene>
<dbReference type="SUPFAM" id="SSF54106">
    <property type="entry name" value="LysM domain"/>
    <property type="match status" value="1"/>
</dbReference>
<dbReference type="InterPro" id="IPR014044">
    <property type="entry name" value="CAP_dom"/>
</dbReference>
<dbReference type="PROSITE" id="PS51782">
    <property type="entry name" value="LYSM"/>
    <property type="match status" value="1"/>
</dbReference>
<accession>A0A511W3Y5</accession>
<dbReference type="InterPro" id="IPR036779">
    <property type="entry name" value="LysM_dom_sf"/>
</dbReference>
<dbReference type="AlphaFoldDB" id="A0A511W3Y5"/>
<dbReference type="CDD" id="cd05379">
    <property type="entry name" value="CAP_bacterial"/>
    <property type="match status" value="1"/>
</dbReference>
<dbReference type="NCBIfam" id="TIGR02909">
    <property type="entry name" value="spore_YkwD"/>
    <property type="match status" value="1"/>
</dbReference>
<dbReference type="NCBIfam" id="TIGR02899">
    <property type="entry name" value="spore_safA"/>
    <property type="match status" value="1"/>
</dbReference>
<dbReference type="OrthoDB" id="9783944at2"/>
<dbReference type="InterPro" id="IPR018392">
    <property type="entry name" value="LysM"/>
</dbReference>
<reference evidence="2 3" key="1">
    <citation type="submission" date="2019-07" db="EMBL/GenBank/DDBJ databases">
        <title>Whole genome shotgun sequence of Alkalibacillus haloalkaliphilus NBRC 103110.</title>
        <authorList>
            <person name="Hosoyama A."/>
            <person name="Uohara A."/>
            <person name="Ohji S."/>
            <person name="Ichikawa N."/>
        </authorList>
    </citation>
    <scope>NUCLEOTIDE SEQUENCE [LARGE SCALE GENOMIC DNA]</scope>
    <source>
        <strain evidence="2 3">NBRC 103110</strain>
    </source>
</reference>
<dbReference type="InterPro" id="IPR014258">
    <property type="entry name" value="CAP_domain_YkwD-like"/>
</dbReference>
<dbReference type="CDD" id="cd00118">
    <property type="entry name" value="LysM"/>
    <property type="match status" value="1"/>
</dbReference>
<dbReference type="SUPFAM" id="SSF55797">
    <property type="entry name" value="PR-1-like"/>
    <property type="match status" value="1"/>
</dbReference>
<dbReference type="SMART" id="SM00257">
    <property type="entry name" value="LysM"/>
    <property type="match status" value="1"/>
</dbReference>
<dbReference type="Gene3D" id="3.10.350.10">
    <property type="entry name" value="LysM domain"/>
    <property type="match status" value="1"/>
</dbReference>
<sequence>MRIFFYILMALVTMTIVQIHPSEQSHADSVDIYTVQPGDTLWKISRTYQIGLSEIINANPQFDNPDLIYPGDDVTIPLKTEVKSIEDEVIRITNEMRQQHGLQPLEGDWQLSRVARYKSRDMRDQNYFSHQSPTYGSPFEMIEQFNVSYQRAAENIAAGQQNPRSVVDSWMNSQGHRENILDPNMTHIGVGYAEGGQYNNYWTQMFIAR</sequence>
<comment type="caution">
    <text evidence="2">The sequence shown here is derived from an EMBL/GenBank/DDBJ whole genome shotgun (WGS) entry which is preliminary data.</text>
</comment>
<proteinExistence type="predicted"/>
<dbReference type="Pfam" id="PF00188">
    <property type="entry name" value="CAP"/>
    <property type="match status" value="1"/>
</dbReference>
<name>A0A511W3Y5_9BACI</name>
<keyword evidence="3" id="KW-1185">Reference proteome</keyword>
<feature type="domain" description="LysM" evidence="1">
    <location>
        <begin position="31"/>
        <end position="76"/>
    </location>
</feature>
<evidence type="ECO:0000313" key="2">
    <source>
        <dbReference type="EMBL" id="GEN45799.1"/>
    </source>
</evidence>
<dbReference type="Gene3D" id="3.40.33.10">
    <property type="entry name" value="CAP"/>
    <property type="match status" value="1"/>
</dbReference>
<dbReference type="InterPro" id="IPR035940">
    <property type="entry name" value="CAP_sf"/>
</dbReference>
<dbReference type="Pfam" id="PF01476">
    <property type="entry name" value="LysM"/>
    <property type="match status" value="1"/>
</dbReference>
<evidence type="ECO:0000313" key="3">
    <source>
        <dbReference type="Proteomes" id="UP000321440"/>
    </source>
</evidence>
<dbReference type="PANTHER" id="PTHR31157">
    <property type="entry name" value="SCP DOMAIN-CONTAINING PROTEIN"/>
    <property type="match status" value="1"/>
</dbReference>
<evidence type="ECO:0000259" key="1">
    <source>
        <dbReference type="PROSITE" id="PS51782"/>
    </source>
</evidence>
<dbReference type="Proteomes" id="UP000321440">
    <property type="component" value="Unassembled WGS sequence"/>
</dbReference>
<dbReference type="PANTHER" id="PTHR31157:SF1">
    <property type="entry name" value="SCP DOMAIN-CONTAINING PROTEIN"/>
    <property type="match status" value="1"/>
</dbReference>
<protein>
    <recommendedName>
        <fullName evidence="1">LysM domain-containing protein</fullName>
    </recommendedName>
</protein>
<organism evidence="2 3">
    <name type="scientific">Alkalibacillus haloalkaliphilus</name>
    <dbReference type="NCBI Taxonomy" id="94136"/>
    <lineage>
        <taxon>Bacteria</taxon>
        <taxon>Bacillati</taxon>
        <taxon>Bacillota</taxon>
        <taxon>Bacilli</taxon>
        <taxon>Bacillales</taxon>
        <taxon>Bacillaceae</taxon>
        <taxon>Alkalibacillus</taxon>
    </lineage>
</organism>
<dbReference type="EMBL" id="BJYA01000010">
    <property type="protein sequence ID" value="GEN45799.1"/>
    <property type="molecule type" value="Genomic_DNA"/>
</dbReference>
<dbReference type="InterPro" id="IPR014248">
    <property type="entry name" value="Spore_coat_assembly_SafA"/>
</dbReference>